<protein>
    <recommendedName>
        <fullName evidence="4">exodeoxyribonuclease III</fullName>
        <ecNumber evidence="4">3.1.11.2</ecNumber>
    </recommendedName>
</protein>
<dbReference type="InterPro" id="IPR005135">
    <property type="entry name" value="Endo/exonuclease/phosphatase"/>
</dbReference>
<dbReference type="PANTHER" id="PTHR22748">
    <property type="entry name" value="AP ENDONUCLEASE"/>
    <property type="match status" value="1"/>
</dbReference>
<evidence type="ECO:0000256" key="5">
    <source>
        <dbReference type="ARBA" id="ARBA00022723"/>
    </source>
</evidence>
<keyword evidence="12" id="KW-1185">Reference proteome</keyword>
<comment type="similarity">
    <text evidence="3">Belongs to the DNA repair enzymes AP/ExoA family.</text>
</comment>
<evidence type="ECO:0000256" key="6">
    <source>
        <dbReference type="ARBA" id="ARBA00022763"/>
    </source>
</evidence>
<dbReference type="Pfam" id="PF03372">
    <property type="entry name" value="Exo_endo_phos"/>
    <property type="match status" value="1"/>
</dbReference>
<comment type="cofactor">
    <cofactor evidence="2">
        <name>Mg(2+)</name>
        <dbReference type="ChEBI" id="CHEBI:18420"/>
    </cofactor>
</comment>
<evidence type="ECO:0000256" key="7">
    <source>
        <dbReference type="ARBA" id="ARBA00022801"/>
    </source>
</evidence>
<evidence type="ECO:0000259" key="10">
    <source>
        <dbReference type="Pfam" id="PF03372"/>
    </source>
</evidence>
<gene>
    <name evidence="11" type="ORF">PECUL_23A007226</name>
</gene>
<keyword evidence="5" id="KW-0479">Metal-binding</keyword>
<dbReference type="GO" id="GO:0005634">
    <property type="term" value="C:nucleus"/>
    <property type="evidence" value="ECO:0007669"/>
    <property type="project" value="TreeGrafter"/>
</dbReference>
<dbReference type="AlphaFoldDB" id="A0AAD1RB16"/>
<organism evidence="11 12">
    <name type="scientific">Pelobates cultripes</name>
    <name type="common">Western spadefoot toad</name>
    <dbReference type="NCBI Taxonomy" id="61616"/>
    <lineage>
        <taxon>Eukaryota</taxon>
        <taxon>Metazoa</taxon>
        <taxon>Chordata</taxon>
        <taxon>Craniata</taxon>
        <taxon>Vertebrata</taxon>
        <taxon>Euteleostomi</taxon>
        <taxon>Amphibia</taxon>
        <taxon>Batrachia</taxon>
        <taxon>Anura</taxon>
        <taxon>Pelobatoidea</taxon>
        <taxon>Pelobatidae</taxon>
        <taxon>Pelobates</taxon>
    </lineage>
</organism>
<dbReference type="Proteomes" id="UP001295444">
    <property type="component" value="Chromosome 02"/>
</dbReference>
<dbReference type="GO" id="GO:0003906">
    <property type="term" value="F:DNA-(apurinic or apyrimidinic site) endonuclease activity"/>
    <property type="evidence" value="ECO:0007669"/>
    <property type="project" value="TreeGrafter"/>
</dbReference>
<dbReference type="GO" id="GO:0008081">
    <property type="term" value="F:phosphoric diester hydrolase activity"/>
    <property type="evidence" value="ECO:0007669"/>
    <property type="project" value="TreeGrafter"/>
</dbReference>
<evidence type="ECO:0000256" key="2">
    <source>
        <dbReference type="ARBA" id="ARBA00001946"/>
    </source>
</evidence>
<dbReference type="Gene3D" id="3.60.10.10">
    <property type="entry name" value="Endonuclease/exonuclease/phosphatase"/>
    <property type="match status" value="1"/>
</dbReference>
<dbReference type="GO" id="GO:0006284">
    <property type="term" value="P:base-excision repair"/>
    <property type="evidence" value="ECO:0007669"/>
    <property type="project" value="TreeGrafter"/>
</dbReference>
<accession>A0AAD1RB16</accession>
<name>A0AAD1RB16_PELCU</name>
<sequence length="310" mass="35334">MSGRQESDLLGSRSVKPVGLLNDVQVTVVNLYAPNTNQYDFLRKALQQVDKKKKGQTLICGDFNCVLDPALDRTGKPCSHLRSTQLGMKVTVLLNSHGLHDTWRSLYPASKDYTFYSKVHDRYSRIDMCLVDVKTLDTLEEVSIAPLTWSDHAPLTSVFTTLHPVRGRGQWRLNESLIDNVDRAAEIRSALAHYFVDNHYTDTNVAMTWLAHKAVMRGLLIRQGAKLKCQLTEKSKTLLTDLKQAETRHKTSPTHSNRQEVQKLRATIEALQMQQVERAIRKMKTNYYRQGNRAGKILASQLRERTSQTE</sequence>
<comment type="catalytic activity">
    <reaction evidence="1">
        <text>Exonucleolytic cleavage in the 3'- to 5'-direction to yield nucleoside 5'-phosphates.</text>
        <dbReference type="EC" id="3.1.11.2"/>
    </reaction>
</comment>
<dbReference type="InterPro" id="IPR004808">
    <property type="entry name" value="AP_endonuc_1"/>
</dbReference>
<keyword evidence="7" id="KW-0378">Hydrolase</keyword>
<evidence type="ECO:0000256" key="9">
    <source>
        <dbReference type="ARBA" id="ARBA00023204"/>
    </source>
</evidence>
<proteinExistence type="inferred from homology"/>
<evidence type="ECO:0000256" key="1">
    <source>
        <dbReference type="ARBA" id="ARBA00000493"/>
    </source>
</evidence>
<keyword evidence="6" id="KW-0227">DNA damage</keyword>
<dbReference type="EMBL" id="OW240913">
    <property type="protein sequence ID" value="CAH2246998.1"/>
    <property type="molecule type" value="Genomic_DNA"/>
</dbReference>
<keyword evidence="8" id="KW-0460">Magnesium</keyword>
<dbReference type="GO" id="GO:0008311">
    <property type="term" value="F:double-stranded DNA 3'-5' DNA exonuclease activity"/>
    <property type="evidence" value="ECO:0007669"/>
    <property type="project" value="UniProtKB-EC"/>
</dbReference>
<evidence type="ECO:0000313" key="12">
    <source>
        <dbReference type="Proteomes" id="UP001295444"/>
    </source>
</evidence>
<feature type="domain" description="Endonuclease/exonuclease/phosphatase" evidence="10">
    <location>
        <begin position="28"/>
        <end position="152"/>
    </location>
</feature>
<evidence type="ECO:0000256" key="4">
    <source>
        <dbReference type="ARBA" id="ARBA00012115"/>
    </source>
</evidence>
<dbReference type="PANTHER" id="PTHR22748:SF26">
    <property type="entry name" value="ENDONUCLEASE_EXONUCLEASE_PHOSPHATASE DOMAIN-CONTAINING PROTEIN"/>
    <property type="match status" value="1"/>
</dbReference>
<dbReference type="InterPro" id="IPR036691">
    <property type="entry name" value="Endo/exonu/phosph_ase_sf"/>
</dbReference>
<evidence type="ECO:0000256" key="8">
    <source>
        <dbReference type="ARBA" id="ARBA00022842"/>
    </source>
</evidence>
<dbReference type="EC" id="3.1.11.2" evidence="4"/>
<keyword evidence="9" id="KW-0234">DNA repair</keyword>
<reference evidence="11" key="1">
    <citation type="submission" date="2022-03" db="EMBL/GenBank/DDBJ databases">
        <authorList>
            <person name="Alioto T."/>
            <person name="Alioto T."/>
            <person name="Gomez Garrido J."/>
        </authorList>
    </citation>
    <scope>NUCLEOTIDE SEQUENCE</scope>
</reference>
<evidence type="ECO:0000313" key="11">
    <source>
        <dbReference type="EMBL" id="CAH2246998.1"/>
    </source>
</evidence>
<evidence type="ECO:0000256" key="3">
    <source>
        <dbReference type="ARBA" id="ARBA00007092"/>
    </source>
</evidence>
<dbReference type="GO" id="GO:0046872">
    <property type="term" value="F:metal ion binding"/>
    <property type="evidence" value="ECO:0007669"/>
    <property type="project" value="UniProtKB-KW"/>
</dbReference>
<dbReference type="SUPFAM" id="SSF56219">
    <property type="entry name" value="DNase I-like"/>
    <property type="match status" value="1"/>
</dbReference>